<dbReference type="GO" id="GO:0016020">
    <property type="term" value="C:membrane"/>
    <property type="evidence" value="ECO:0007669"/>
    <property type="project" value="UniProtKB-SubCell"/>
</dbReference>
<accession>A0A1M5GNA3</accession>
<evidence type="ECO:0000256" key="3">
    <source>
        <dbReference type="ARBA" id="ARBA00022989"/>
    </source>
</evidence>
<evidence type="ECO:0000256" key="4">
    <source>
        <dbReference type="ARBA" id="ARBA00023136"/>
    </source>
</evidence>
<dbReference type="EMBL" id="FQVN01000006">
    <property type="protein sequence ID" value="SHG05031.1"/>
    <property type="molecule type" value="Genomic_DNA"/>
</dbReference>
<feature type="transmembrane region" description="Helical" evidence="5">
    <location>
        <begin position="58"/>
        <end position="76"/>
    </location>
</feature>
<gene>
    <name evidence="6" type="ORF">SAMN05444320_106185</name>
</gene>
<evidence type="ECO:0000313" key="7">
    <source>
        <dbReference type="Proteomes" id="UP000184501"/>
    </source>
</evidence>
<evidence type="ECO:0000256" key="1">
    <source>
        <dbReference type="ARBA" id="ARBA00004141"/>
    </source>
</evidence>
<name>A0A1M5GNA3_STRHI</name>
<evidence type="ECO:0000256" key="5">
    <source>
        <dbReference type="SAM" id="Phobius"/>
    </source>
</evidence>
<dbReference type="Gene3D" id="1.20.1280.290">
    <property type="match status" value="1"/>
</dbReference>
<sequence length="91" mass="9662">MITTLGVLAAVLTTVSWLPQVRRTLSTRSAGDFSWSYLWVLSAGVGCWAAYGVAREDLSIILANSLTLALLLAIVATKAHTERRARGSAGS</sequence>
<organism evidence="6 7">
    <name type="scientific">Streptoalloteichus hindustanus</name>
    <dbReference type="NCBI Taxonomy" id="2017"/>
    <lineage>
        <taxon>Bacteria</taxon>
        <taxon>Bacillati</taxon>
        <taxon>Actinomycetota</taxon>
        <taxon>Actinomycetes</taxon>
        <taxon>Pseudonocardiales</taxon>
        <taxon>Pseudonocardiaceae</taxon>
        <taxon>Streptoalloteichus</taxon>
    </lineage>
</organism>
<comment type="subcellular location">
    <subcellularLocation>
        <location evidence="1">Membrane</location>
        <topology evidence="1">Multi-pass membrane protein</topology>
    </subcellularLocation>
</comment>
<proteinExistence type="predicted"/>
<keyword evidence="2 5" id="KW-0812">Transmembrane</keyword>
<reference evidence="6 7" key="1">
    <citation type="submission" date="2016-11" db="EMBL/GenBank/DDBJ databases">
        <authorList>
            <person name="Jaros S."/>
            <person name="Januszkiewicz K."/>
            <person name="Wedrychowicz H."/>
        </authorList>
    </citation>
    <scope>NUCLEOTIDE SEQUENCE [LARGE SCALE GENOMIC DNA]</scope>
    <source>
        <strain evidence="6 7">DSM 44523</strain>
    </source>
</reference>
<protein>
    <submittedName>
        <fullName evidence="6">MtN3 and saliva related transmembrane protein</fullName>
    </submittedName>
</protein>
<dbReference type="AlphaFoldDB" id="A0A1M5GNA3"/>
<dbReference type="Pfam" id="PF04193">
    <property type="entry name" value="PQ-loop"/>
    <property type="match status" value="1"/>
</dbReference>
<keyword evidence="4 5" id="KW-0472">Membrane</keyword>
<evidence type="ECO:0000313" key="6">
    <source>
        <dbReference type="EMBL" id="SHG05031.1"/>
    </source>
</evidence>
<evidence type="ECO:0000256" key="2">
    <source>
        <dbReference type="ARBA" id="ARBA00022692"/>
    </source>
</evidence>
<dbReference type="RefSeq" id="WP_200797599.1">
    <property type="nucleotide sequence ID" value="NZ_FQVN01000006.1"/>
</dbReference>
<keyword evidence="3 5" id="KW-1133">Transmembrane helix</keyword>
<dbReference type="InterPro" id="IPR006603">
    <property type="entry name" value="PQ-loop_rpt"/>
</dbReference>
<keyword evidence="7" id="KW-1185">Reference proteome</keyword>
<feature type="transmembrane region" description="Helical" evidence="5">
    <location>
        <begin position="33"/>
        <end position="51"/>
    </location>
</feature>
<dbReference type="Proteomes" id="UP000184501">
    <property type="component" value="Unassembled WGS sequence"/>
</dbReference>